<protein>
    <submittedName>
        <fullName evidence="4">Cytosine/adenosine deaminase-related metal-dependent hydrolase</fullName>
    </submittedName>
</protein>
<dbReference type="Pfam" id="PF01979">
    <property type="entry name" value="Amidohydro_1"/>
    <property type="match status" value="1"/>
</dbReference>
<dbReference type="GO" id="GO:0016810">
    <property type="term" value="F:hydrolase activity, acting on carbon-nitrogen (but not peptide) bonds"/>
    <property type="evidence" value="ECO:0007669"/>
    <property type="project" value="InterPro"/>
</dbReference>
<evidence type="ECO:0000256" key="1">
    <source>
        <dbReference type="ARBA" id="ARBA00006745"/>
    </source>
</evidence>
<proteinExistence type="inferred from homology"/>
<comment type="caution">
    <text evidence="4">The sequence shown here is derived from an EMBL/GenBank/DDBJ whole genome shotgun (WGS) entry which is preliminary data.</text>
</comment>
<name>A0A562NST3_9RHOB</name>
<evidence type="ECO:0000313" key="5">
    <source>
        <dbReference type="Proteomes" id="UP000316225"/>
    </source>
</evidence>
<dbReference type="RefSeq" id="WP_145397586.1">
    <property type="nucleotide sequence ID" value="NZ_VLKU01000004.1"/>
</dbReference>
<dbReference type="Gene3D" id="3.20.20.140">
    <property type="entry name" value="Metal-dependent hydrolases"/>
    <property type="match status" value="1"/>
</dbReference>
<feature type="domain" description="Amidohydrolase-related" evidence="3">
    <location>
        <begin position="60"/>
        <end position="429"/>
    </location>
</feature>
<organism evidence="4 5">
    <name type="scientific">Paracoccus sulfuroxidans</name>
    <dbReference type="NCBI Taxonomy" id="384678"/>
    <lineage>
        <taxon>Bacteria</taxon>
        <taxon>Pseudomonadati</taxon>
        <taxon>Pseudomonadota</taxon>
        <taxon>Alphaproteobacteria</taxon>
        <taxon>Rhodobacterales</taxon>
        <taxon>Paracoccaceae</taxon>
        <taxon>Paracoccus</taxon>
    </lineage>
</organism>
<evidence type="ECO:0000313" key="4">
    <source>
        <dbReference type="EMBL" id="TWI35262.1"/>
    </source>
</evidence>
<dbReference type="SUPFAM" id="SSF51556">
    <property type="entry name" value="Metallo-dependent hydrolases"/>
    <property type="match status" value="1"/>
</dbReference>
<gene>
    <name evidence="4" type="ORF">IQ24_01773</name>
</gene>
<evidence type="ECO:0000256" key="2">
    <source>
        <dbReference type="ARBA" id="ARBA00022801"/>
    </source>
</evidence>
<dbReference type="AlphaFoldDB" id="A0A562NST3"/>
<dbReference type="EMBL" id="VLKU01000004">
    <property type="protein sequence ID" value="TWI35262.1"/>
    <property type="molecule type" value="Genomic_DNA"/>
</dbReference>
<keyword evidence="2 4" id="KW-0378">Hydrolase</keyword>
<dbReference type="InterPro" id="IPR006680">
    <property type="entry name" value="Amidohydro-rel"/>
</dbReference>
<dbReference type="PANTHER" id="PTHR43794">
    <property type="entry name" value="AMINOHYDROLASE SSNA-RELATED"/>
    <property type="match status" value="1"/>
</dbReference>
<dbReference type="InterPro" id="IPR050287">
    <property type="entry name" value="MTA/SAH_deaminase"/>
</dbReference>
<dbReference type="Gene3D" id="2.30.40.10">
    <property type="entry name" value="Urease, subunit C, domain 1"/>
    <property type="match status" value="1"/>
</dbReference>
<evidence type="ECO:0000259" key="3">
    <source>
        <dbReference type="Pfam" id="PF01979"/>
    </source>
</evidence>
<dbReference type="InterPro" id="IPR032466">
    <property type="entry name" value="Metal_Hydrolase"/>
</dbReference>
<reference evidence="4 5" key="1">
    <citation type="journal article" date="2015" name="Stand. Genomic Sci.">
        <title>Genomic Encyclopedia of Bacterial and Archaeal Type Strains, Phase III: the genomes of soil and plant-associated and newly described type strains.</title>
        <authorList>
            <person name="Whitman W.B."/>
            <person name="Woyke T."/>
            <person name="Klenk H.P."/>
            <person name="Zhou Y."/>
            <person name="Lilburn T.G."/>
            <person name="Beck B.J."/>
            <person name="De Vos P."/>
            <person name="Vandamme P."/>
            <person name="Eisen J.A."/>
            <person name="Garrity G."/>
            <person name="Hugenholtz P."/>
            <person name="Kyrpides N.C."/>
        </authorList>
    </citation>
    <scope>NUCLEOTIDE SEQUENCE [LARGE SCALE GENOMIC DNA]</scope>
    <source>
        <strain evidence="4 5">CGMCC 1.5364</strain>
    </source>
</reference>
<dbReference type="SUPFAM" id="SSF51338">
    <property type="entry name" value="Composite domain of metallo-dependent hydrolases"/>
    <property type="match status" value="2"/>
</dbReference>
<keyword evidence="5" id="KW-1185">Reference proteome</keyword>
<dbReference type="OrthoDB" id="9796020at2"/>
<comment type="similarity">
    <text evidence="1">Belongs to the metallo-dependent hydrolases superfamily. ATZ/TRZ family.</text>
</comment>
<accession>A0A562NST3</accession>
<sequence>MQNDITVIRNADWIIGYNSASARHQFLKGQDVAFSGDRLVQVGGRYDGPVTTEIDGRGKMVSPGLVNMHSHPLSEPMNKGFLDELASDGLYQSSLYEYMALFNPDDEGRLACTEVALSEALLSGVTTLVDLSVPYEGWLELLSASGLRAIAAPMYRSARWYTMNGHLTEYEWDPKAGEAAMQAAMAVIDRADADPSGRLSGMVAPAQIDTCTAELIRDSHAEAKRRGLKMQIHAAQSVVEFHEITRRHGLTPVEWLDSLGVLDQHTIIGHGIFLNDHPWVHWPQGRDLERLAASGAAVAHCPTVFQRRGMSLRSFGRYRRAGVPMGIGTDTYPHNMIEEMRHALINSRLMSGNVFDLRTADVFDAATVAGARILGRDDIGKLEVGAKADLFLADVTHPAMRPVRDPLRSLIYVAAERAVTDVFVDGRQVVQAGRVLAFDLPAALERLEAAQRRAEAAFTDRDPKKRAHSVASPFSYEVVDG</sequence>
<dbReference type="Proteomes" id="UP000316225">
    <property type="component" value="Unassembled WGS sequence"/>
</dbReference>
<dbReference type="PANTHER" id="PTHR43794:SF11">
    <property type="entry name" value="AMIDOHYDROLASE-RELATED DOMAIN-CONTAINING PROTEIN"/>
    <property type="match status" value="1"/>
</dbReference>
<dbReference type="InterPro" id="IPR011059">
    <property type="entry name" value="Metal-dep_hydrolase_composite"/>
</dbReference>